<dbReference type="PANTHER" id="PTHR43133">
    <property type="entry name" value="RNA POLYMERASE ECF-TYPE SIGMA FACTO"/>
    <property type="match status" value="1"/>
</dbReference>
<dbReference type="Proteomes" id="UP000221024">
    <property type="component" value="Unassembled WGS sequence"/>
</dbReference>
<dbReference type="EMBL" id="PDEP01000015">
    <property type="protein sequence ID" value="PEN05213.1"/>
    <property type="molecule type" value="Genomic_DNA"/>
</dbReference>
<keyword evidence="3" id="KW-0731">Sigma factor</keyword>
<comment type="similarity">
    <text evidence="1">Belongs to the sigma-70 factor family. ECF subfamily.</text>
</comment>
<keyword evidence="2" id="KW-0805">Transcription regulation</keyword>
<dbReference type="InterPro" id="IPR011517">
    <property type="entry name" value="RNA_pol_sigma70_ECF-like"/>
</dbReference>
<dbReference type="InterPro" id="IPR039425">
    <property type="entry name" value="RNA_pol_sigma-70-like"/>
</dbReference>
<dbReference type="InterPro" id="IPR014284">
    <property type="entry name" value="RNA_pol_sigma-70_dom"/>
</dbReference>
<dbReference type="OrthoDB" id="128473at2"/>
<proteinExistence type="inferred from homology"/>
<dbReference type="Gene3D" id="1.10.10.10">
    <property type="entry name" value="Winged helix-like DNA-binding domain superfamily/Winged helix DNA-binding domain"/>
    <property type="match status" value="1"/>
</dbReference>
<dbReference type="GO" id="GO:0006352">
    <property type="term" value="P:DNA-templated transcription initiation"/>
    <property type="evidence" value="ECO:0007669"/>
    <property type="project" value="InterPro"/>
</dbReference>
<dbReference type="SUPFAM" id="SSF88946">
    <property type="entry name" value="Sigma2 domain of RNA polymerase sigma factors"/>
    <property type="match status" value="1"/>
</dbReference>
<evidence type="ECO:0000259" key="5">
    <source>
        <dbReference type="Pfam" id="PF07638"/>
    </source>
</evidence>
<dbReference type="RefSeq" id="WP_098063163.1">
    <property type="nucleotide sequence ID" value="NZ_PDEP01000015.1"/>
</dbReference>
<evidence type="ECO:0000313" key="6">
    <source>
        <dbReference type="EMBL" id="PEN05213.1"/>
    </source>
</evidence>
<dbReference type="NCBIfam" id="TIGR02937">
    <property type="entry name" value="sigma70-ECF"/>
    <property type="match status" value="1"/>
</dbReference>
<keyword evidence="4" id="KW-0804">Transcription</keyword>
<organism evidence="6 7">
    <name type="scientific">Longimonas halophila</name>
    <dbReference type="NCBI Taxonomy" id="1469170"/>
    <lineage>
        <taxon>Bacteria</taxon>
        <taxon>Pseudomonadati</taxon>
        <taxon>Rhodothermota</taxon>
        <taxon>Rhodothermia</taxon>
        <taxon>Rhodothermales</taxon>
        <taxon>Salisaetaceae</taxon>
        <taxon>Longimonas</taxon>
    </lineage>
</organism>
<accession>A0A2H3NIY4</accession>
<dbReference type="SUPFAM" id="SSF88659">
    <property type="entry name" value="Sigma3 and sigma4 domains of RNA polymerase sigma factors"/>
    <property type="match status" value="1"/>
</dbReference>
<evidence type="ECO:0000313" key="7">
    <source>
        <dbReference type="Proteomes" id="UP000221024"/>
    </source>
</evidence>
<dbReference type="AlphaFoldDB" id="A0A2H3NIY4"/>
<evidence type="ECO:0000256" key="3">
    <source>
        <dbReference type="ARBA" id="ARBA00023082"/>
    </source>
</evidence>
<sequence>MDENVTQLLRKYQQGNAQAEERLWDAVYDELRTLASHRMRRERSDHTLSTTALVHECYLKLIDQTQVQWESRLHFYAMASRIMRNILVDYARRRTAQKRGGGAPHFNLENVQLSDSEETAHLFIALDAALSQLAEMDERMAKVVEYRFFGGMTEKEIAELLDVSARTVRRDWRKAKGWLARALDEDS</sequence>
<dbReference type="InterPro" id="IPR036388">
    <property type="entry name" value="WH-like_DNA-bd_sf"/>
</dbReference>
<protein>
    <submittedName>
        <fullName evidence="6">RNA polymerase subunit sigma-70</fullName>
    </submittedName>
</protein>
<dbReference type="InterPro" id="IPR053812">
    <property type="entry name" value="HTH_Sigma70_ECF-like"/>
</dbReference>
<dbReference type="InterPro" id="IPR013325">
    <property type="entry name" value="RNA_pol_sigma_r2"/>
</dbReference>
<name>A0A2H3NIY4_9BACT</name>
<keyword evidence="7" id="KW-1185">Reference proteome</keyword>
<comment type="caution">
    <text evidence="6">The sequence shown here is derived from an EMBL/GenBank/DDBJ whole genome shotgun (WGS) entry which is preliminary data.</text>
</comment>
<evidence type="ECO:0000256" key="4">
    <source>
        <dbReference type="ARBA" id="ARBA00023163"/>
    </source>
</evidence>
<dbReference type="Pfam" id="PF07638">
    <property type="entry name" value="Sigma70_ECF"/>
    <property type="match status" value="1"/>
</dbReference>
<evidence type="ECO:0000256" key="2">
    <source>
        <dbReference type="ARBA" id="ARBA00023015"/>
    </source>
</evidence>
<dbReference type="PANTHER" id="PTHR43133:SF39">
    <property type="entry name" value="SIMILAR TO RNA POLYMERASE SIGMA-E FACTOR"/>
    <property type="match status" value="1"/>
</dbReference>
<dbReference type="NCBIfam" id="TIGR02999">
    <property type="entry name" value="Sig-70_X6"/>
    <property type="match status" value="1"/>
</dbReference>
<feature type="domain" description="RNA polymerase sigma-70 ECF-like HTH" evidence="5">
    <location>
        <begin position="3"/>
        <end position="184"/>
    </location>
</feature>
<reference evidence="6 7" key="1">
    <citation type="submission" date="2017-10" db="EMBL/GenBank/DDBJ databases">
        <title>Draft genome of Longimonas halophila.</title>
        <authorList>
            <person name="Goh K.M."/>
            <person name="Shamsir M.S."/>
            <person name="Lim S.W."/>
        </authorList>
    </citation>
    <scope>NUCLEOTIDE SEQUENCE [LARGE SCALE GENOMIC DNA]</scope>
    <source>
        <strain evidence="6 7">KCTC 42399</strain>
    </source>
</reference>
<gene>
    <name evidence="6" type="ORF">CRI93_13450</name>
</gene>
<dbReference type="InterPro" id="IPR013324">
    <property type="entry name" value="RNA_pol_sigma_r3/r4-like"/>
</dbReference>
<evidence type="ECO:0000256" key="1">
    <source>
        <dbReference type="ARBA" id="ARBA00010641"/>
    </source>
</evidence>
<dbReference type="Gene3D" id="1.10.1740.10">
    <property type="match status" value="1"/>
</dbReference>
<dbReference type="GO" id="GO:0016987">
    <property type="term" value="F:sigma factor activity"/>
    <property type="evidence" value="ECO:0007669"/>
    <property type="project" value="UniProtKB-KW"/>
</dbReference>